<dbReference type="Proteomes" id="UP000046393">
    <property type="component" value="Unplaced"/>
</dbReference>
<reference evidence="3" key="1">
    <citation type="submission" date="2017-02" db="UniProtKB">
        <authorList>
            <consortium name="WormBaseParasite"/>
        </authorList>
    </citation>
    <scope>IDENTIFICATION</scope>
</reference>
<dbReference type="PANTHER" id="PTHR21679">
    <property type="entry name" value="DOMAIN OF UNKNOWN FUNCTION DB DOMAIN-CONTAINING PROTEIN-RELATED"/>
    <property type="match status" value="1"/>
</dbReference>
<name>A0A0N5ANR3_9BILA</name>
<accession>A0A0N5ANR3</accession>
<evidence type="ECO:0000259" key="1">
    <source>
        <dbReference type="Pfam" id="PF01682"/>
    </source>
</evidence>
<keyword evidence="2" id="KW-1185">Reference proteome</keyword>
<proteinExistence type="predicted"/>
<organism evidence="2 3">
    <name type="scientific">Syphacia muris</name>
    <dbReference type="NCBI Taxonomy" id="451379"/>
    <lineage>
        <taxon>Eukaryota</taxon>
        <taxon>Metazoa</taxon>
        <taxon>Ecdysozoa</taxon>
        <taxon>Nematoda</taxon>
        <taxon>Chromadorea</taxon>
        <taxon>Rhabditida</taxon>
        <taxon>Spirurina</taxon>
        <taxon>Oxyuridomorpha</taxon>
        <taxon>Oxyuroidea</taxon>
        <taxon>Oxyuridae</taxon>
        <taxon>Syphacia</taxon>
    </lineage>
</organism>
<protein>
    <submittedName>
        <fullName evidence="3">DB domain-containing protein</fullName>
    </submittedName>
</protein>
<dbReference type="Pfam" id="PF01682">
    <property type="entry name" value="DB"/>
    <property type="match status" value="1"/>
</dbReference>
<evidence type="ECO:0000313" key="3">
    <source>
        <dbReference type="WBParaSite" id="SMUV_0000626001-mRNA-1"/>
    </source>
</evidence>
<sequence>MMIFSASKISRLITVNCGTAPDFTPCIPIQEANKRLVSCCQSKNLPSGCTNLCRYDVSQKQIRNALDAGLCGILHVVPILQCASGGHDNTSCCRQKNIAKKSGPQCEIFCRSGDGITGLGLQHLVCNSVLNDLLTCHHAGLTKVL</sequence>
<dbReference type="PANTHER" id="PTHR21679:SF5">
    <property type="entry name" value="DOMAIN OF UNKNOWN FUNCTION DB DOMAIN-CONTAINING PROTEIN"/>
    <property type="match status" value="1"/>
</dbReference>
<evidence type="ECO:0000313" key="2">
    <source>
        <dbReference type="Proteomes" id="UP000046393"/>
    </source>
</evidence>
<dbReference type="WBParaSite" id="SMUV_0000626001-mRNA-1">
    <property type="protein sequence ID" value="SMUV_0000626001-mRNA-1"/>
    <property type="gene ID" value="SMUV_0000626001"/>
</dbReference>
<dbReference type="InterPro" id="IPR002602">
    <property type="entry name" value="DB"/>
</dbReference>
<feature type="domain" description="Domain of unknown function DB" evidence="1">
    <location>
        <begin position="39"/>
        <end position="137"/>
    </location>
</feature>
<dbReference type="AlphaFoldDB" id="A0A0N5ANR3"/>